<keyword evidence="2" id="KW-1185">Reference proteome</keyword>
<name>A0A9P0GFE1_9CUCU</name>
<dbReference type="Proteomes" id="UP001153636">
    <property type="component" value="Chromosome 6"/>
</dbReference>
<reference evidence="1" key="1">
    <citation type="submission" date="2022-01" db="EMBL/GenBank/DDBJ databases">
        <authorList>
            <person name="King R."/>
        </authorList>
    </citation>
    <scope>NUCLEOTIDE SEQUENCE</scope>
</reference>
<evidence type="ECO:0000313" key="2">
    <source>
        <dbReference type="Proteomes" id="UP001153636"/>
    </source>
</evidence>
<protein>
    <submittedName>
        <fullName evidence="1">Uncharacterized protein</fullName>
    </submittedName>
</protein>
<organism evidence="1 2">
    <name type="scientific">Psylliodes chrysocephalus</name>
    <dbReference type="NCBI Taxonomy" id="3402493"/>
    <lineage>
        <taxon>Eukaryota</taxon>
        <taxon>Metazoa</taxon>
        <taxon>Ecdysozoa</taxon>
        <taxon>Arthropoda</taxon>
        <taxon>Hexapoda</taxon>
        <taxon>Insecta</taxon>
        <taxon>Pterygota</taxon>
        <taxon>Neoptera</taxon>
        <taxon>Endopterygota</taxon>
        <taxon>Coleoptera</taxon>
        <taxon>Polyphaga</taxon>
        <taxon>Cucujiformia</taxon>
        <taxon>Chrysomeloidea</taxon>
        <taxon>Chrysomelidae</taxon>
        <taxon>Galerucinae</taxon>
        <taxon>Alticini</taxon>
        <taxon>Psylliodes</taxon>
    </lineage>
</organism>
<accession>A0A9P0GFE1</accession>
<dbReference type="OrthoDB" id="6781302at2759"/>
<sequence>MASRCKRMVAIYAADNMEIQYEIDPIHSAEDDETIITTFSDDSVANLDFVMEVEKTRISIDESFESFNSDLLEEGQTEESQSAAPEFHVDFLQKKFKRTMQEPEAIPVRGIPKQKKDAIIAVLGQLMSKNRLEFWNSIKENDSAQDLVDSQGTENID</sequence>
<dbReference type="AlphaFoldDB" id="A0A9P0GFE1"/>
<proteinExistence type="predicted"/>
<evidence type="ECO:0000313" key="1">
    <source>
        <dbReference type="EMBL" id="CAH1111513.1"/>
    </source>
</evidence>
<dbReference type="EMBL" id="OV651818">
    <property type="protein sequence ID" value="CAH1111513.1"/>
    <property type="molecule type" value="Genomic_DNA"/>
</dbReference>
<gene>
    <name evidence="1" type="ORF">PSYICH_LOCUS12954</name>
</gene>